<dbReference type="SUPFAM" id="SSF69279">
    <property type="entry name" value="Phage tail proteins"/>
    <property type="match status" value="1"/>
</dbReference>
<sequence length="310" mass="33050">MKGYIMDKDGVSTPLPEFLSWDVCHGMGEPCDWFEVSFIYYSAQLPKLQTACAFRATHNSAVVFSGVVDEYSISIDEKGSVVTLSGRSKAALLLDNELPAQEYAALSSAGAVSGFVSPYGISGVVTGSGVTLNGFSVRTGESAWSALKRFCRYAWETTPFFSRDGTLILNGRSGNTISVDASKDASSIAMCDERYGIISDISVRNRVTGASYTSSNAAFIARGGKCHREMTVPKTTGADAVRYTAAYQIAESQRGKKCVKLTLTKQFACFPGDRVSLSAAKLGLSGVFTVVSSHCWADSLSAGTIVTLEV</sequence>
<reference evidence="1" key="1">
    <citation type="journal article" date="2021" name="Proc. Natl. Acad. Sci. U.S.A.">
        <title>A Catalog of Tens of Thousands of Viruses from Human Metagenomes Reveals Hidden Associations with Chronic Diseases.</title>
        <authorList>
            <person name="Tisza M.J."/>
            <person name="Buck C.B."/>
        </authorList>
    </citation>
    <scope>NUCLEOTIDE SEQUENCE</scope>
    <source>
        <strain evidence="1">CtLx49</strain>
    </source>
</reference>
<evidence type="ECO:0000313" key="1">
    <source>
        <dbReference type="EMBL" id="DAF98326.1"/>
    </source>
</evidence>
<dbReference type="Gene3D" id="3.55.50.10">
    <property type="entry name" value="Baseplate protein-like domains"/>
    <property type="match status" value="1"/>
</dbReference>
<dbReference type="Gene3D" id="3.30.1920.10">
    <property type="entry name" value="Baseplate protein-like domains - 2 layer sandwich fold"/>
    <property type="match status" value="1"/>
</dbReference>
<accession>A0A8S5UVC0</accession>
<organism evidence="1">
    <name type="scientific">Myoviridae sp. ctLx49</name>
    <dbReference type="NCBI Taxonomy" id="2825086"/>
    <lineage>
        <taxon>Viruses</taxon>
        <taxon>Duplodnaviria</taxon>
        <taxon>Heunggongvirae</taxon>
        <taxon>Uroviricota</taxon>
        <taxon>Caudoviricetes</taxon>
    </lineage>
</organism>
<dbReference type="Gene3D" id="2.30.300.10">
    <property type="entry name" value="Baseplate protein-like domain - beta roll fold"/>
    <property type="match status" value="1"/>
</dbReference>
<dbReference type="InterPro" id="IPR023399">
    <property type="entry name" value="Baseplate-like_2-layer_sand"/>
</dbReference>
<protein>
    <submittedName>
        <fullName evidence="1">43 kDa tail protein</fullName>
    </submittedName>
</protein>
<dbReference type="EMBL" id="BK016145">
    <property type="protein sequence ID" value="DAF98326.1"/>
    <property type="molecule type" value="Genomic_DNA"/>
</dbReference>
<name>A0A8S5UVC0_9CAUD</name>
<proteinExistence type="predicted"/>